<feature type="transmembrane region" description="Helical" evidence="1">
    <location>
        <begin position="64"/>
        <end position="81"/>
    </location>
</feature>
<dbReference type="PANTHER" id="PTHR14969:SF13">
    <property type="entry name" value="AT30094P"/>
    <property type="match status" value="1"/>
</dbReference>
<feature type="transmembrane region" description="Helical" evidence="1">
    <location>
        <begin position="184"/>
        <end position="202"/>
    </location>
</feature>
<accession>D6GV58</accession>
<organism evidence="3 4">
    <name type="scientific">Candidatus Parvarchaeum acidophilus ARMAN-5</name>
    <dbReference type="NCBI Taxonomy" id="662762"/>
    <lineage>
        <taxon>Archaea</taxon>
        <taxon>Candidatus Parvarchaeota</taxon>
        <taxon>Candidatus Parvarchaeum</taxon>
    </lineage>
</organism>
<dbReference type="SUPFAM" id="SSF48317">
    <property type="entry name" value="Acid phosphatase/Vanadium-dependent haloperoxidase"/>
    <property type="match status" value="1"/>
</dbReference>
<dbReference type="Gene3D" id="1.20.144.10">
    <property type="entry name" value="Phosphatidic acid phosphatase type 2/haloperoxidase"/>
    <property type="match status" value="1"/>
</dbReference>
<feature type="transmembrane region" description="Helical" evidence="1">
    <location>
        <begin position="161"/>
        <end position="178"/>
    </location>
</feature>
<evidence type="ECO:0000256" key="1">
    <source>
        <dbReference type="SAM" id="Phobius"/>
    </source>
</evidence>
<name>D6GV58_PARA5</name>
<dbReference type="Proteomes" id="UP000009376">
    <property type="component" value="Unassembled WGS sequence"/>
</dbReference>
<sequence>MLKSDLRKILYIGIILVVVFAVIFILVYFNIDHSLDVSIFRSINNINIPAFNTFFAELTTYGRAYFWVPVVALMWILGDAFKNEKAKRGALLLILVFIVIIIVGLTLKQVYYRPRPFLTLSNVHVLVPKDFDSSFPSGHALIVAAGAAIVIFFLRKRYSLLLVLEAALVCFSRVYVGVHYPSDVLAGIVLGVGISFIMYALISKSKLFDNLFKFVDSVYSGALRIVHLKK</sequence>
<keyword evidence="1" id="KW-0472">Membrane</keyword>
<proteinExistence type="predicted"/>
<reference evidence="3 4" key="1">
    <citation type="journal article" date="2010" name="Proc. Natl. Acad. Sci. U.S.A.">
        <title>Enigmatic, ultrasmall, uncultivated Archaea.</title>
        <authorList>
            <person name="Baker B.J."/>
            <person name="Comolli L.R."/>
            <person name="Dick G.J."/>
            <person name="Hauser L.J."/>
            <person name="Hyatt D."/>
            <person name="Dill B.D."/>
            <person name="Land M.L."/>
            <person name="Verberkmoes N.C."/>
            <person name="Hettich R.L."/>
            <person name="Banfield J.F."/>
        </authorList>
    </citation>
    <scope>NUCLEOTIDE SEQUENCE [LARGE SCALE GENOMIC DNA]</scope>
</reference>
<keyword evidence="1" id="KW-1133">Transmembrane helix</keyword>
<dbReference type="Pfam" id="PF01569">
    <property type="entry name" value="PAP2"/>
    <property type="match status" value="1"/>
</dbReference>
<dbReference type="AlphaFoldDB" id="D6GV58"/>
<evidence type="ECO:0000259" key="2">
    <source>
        <dbReference type="SMART" id="SM00014"/>
    </source>
</evidence>
<feature type="transmembrane region" description="Helical" evidence="1">
    <location>
        <begin position="135"/>
        <end position="154"/>
    </location>
</feature>
<dbReference type="GO" id="GO:0042392">
    <property type="term" value="F:sphingosine-1-phosphate phosphatase activity"/>
    <property type="evidence" value="ECO:0007669"/>
    <property type="project" value="TreeGrafter"/>
</dbReference>
<dbReference type="InterPro" id="IPR000326">
    <property type="entry name" value="PAP2/HPO"/>
</dbReference>
<evidence type="ECO:0000313" key="4">
    <source>
        <dbReference type="Proteomes" id="UP000009376"/>
    </source>
</evidence>
<keyword evidence="1" id="KW-0812">Transmembrane</keyword>
<dbReference type="EMBL" id="GG745551">
    <property type="protein sequence ID" value="EFD92859.1"/>
    <property type="molecule type" value="Genomic_DNA"/>
</dbReference>
<feature type="domain" description="Phosphatidic acid phosphatase type 2/haloperoxidase" evidence="2">
    <location>
        <begin position="90"/>
        <end position="199"/>
    </location>
</feature>
<feature type="transmembrane region" description="Helical" evidence="1">
    <location>
        <begin position="9"/>
        <end position="31"/>
    </location>
</feature>
<dbReference type="SMART" id="SM00014">
    <property type="entry name" value="acidPPc"/>
    <property type="match status" value="1"/>
</dbReference>
<evidence type="ECO:0000313" key="3">
    <source>
        <dbReference type="EMBL" id="EFD92859.1"/>
    </source>
</evidence>
<gene>
    <name evidence="3" type="ORF">BJBARM5_0362</name>
</gene>
<protein>
    <submittedName>
        <fullName evidence="3">Phosphoesterase PA-phosphatase related protein</fullName>
    </submittedName>
</protein>
<dbReference type="PANTHER" id="PTHR14969">
    <property type="entry name" value="SPHINGOSINE-1-PHOSPHATE PHOSPHOHYDROLASE"/>
    <property type="match status" value="1"/>
</dbReference>
<feature type="transmembrane region" description="Helical" evidence="1">
    <location>
        <begin position="90"/>
        <end position="111"/>
    </location>
</feature>
<dbReference type="InterPro" id="IPR036938">
    <property type="entry name" value="PAP2/HPO_sf"/>
</dbReference>